<comment type="subcellular location">
    <subcellularLocation>
        <location evidence="1">Cell membrane</location>
        <topology evidence="1">Multi-pass membrane protein</topology>
    </subcellularLocation>
</comment>
<dbReference type="GO" id="GO:0005886">
    <property type="term" value="C:plasma membrane"/>
    <property type="evidence" value="ECO:0007669"/>
    <property type="project" value="UniProtKB-SubCell"/>
</dbReference>
<sequence length="388" mass="44898">MNFHDTVRPVLIAFQLFGMFPLQGIRRSDPIRWCFRWCTFQTVHCVLLVHVGLFLCYIEYDRLKVIGVNADNLIGPLFYLNVIIIMLLLLSVTRKWPSVVAKFQQVEALETMQYNAQYHNKRPGARRIRALAVLLICAGFAEHMLSIGKSLYAKVDEARVCNWNYSGLSEYYALRTYGFIFRRIPYNFPTLIILEYANTALTMAWTVEDVLIILVTDAIAGYFERINERIQFDGTVQVVAKEKFWGDIHWHYVIVCELLEQVMAIISPLLLVSCGTNLYLTCYQLFHIFEPQKYLIYTLFAYFSLCCVIVRAFLTMHYCSAVHEIARKPLRLCRRIPSASWCSEMLGSVITYELVMMHFAKTTESQGIVKTCANTEFSYVPKMESTAS</sequence>
<dbReference type="InterPro" id="IPR009318">
    <property type="entry name" value="Gustatory_rcpt"/>
</dbReference>
<keyword evidence="8" id="KW-0807">Transducer</keyword>
<dbReference type="EnsemblMetazoa" id="AATE015715-RA">
    <property type="protein sequence ID" value="AATE015715-PA.1"/>
    <property type="gene ID" value="AATE015715"/>
</dbReference>
<dbReference type="GO" id="GO:0033041">
    <property type="term" value="F:sweet taste receptor activity"/>
    <property type="evidence" value="ECO:0007669"/>
    <property type="project" value="TreeGrafter"/>
</dbReference>
<reference evidence="9" key="1">
    <citation type="submission" date="2022-08" db="UniProtKB">
        <authorList>
            <consortium name="EnsemblMetazoa"/>
        </authorList>
    </citation>
    <scope>IDENTIFICATION</scope>
    <source>
        <strain evidence="9">EBRO</strain>
    </source>
</reference>
<evidence type="ECO:0000256" key="1">
    <source>
        <dbReference type="ARBA" id="ARBA00004651"/>
    </source>
</evidence>
<evidence type="ECO:0000256" key="5">
    <source>
        <dbReference type="ARBA" id="ARBA00022989"/>
    </source>
</evidence>
<evidence type="ECO:0000256" key="3">
    <source>
        <dbReference type="ARBA" id="ARBA00022475"/>
    </source>
</evidence>
<dbReference type="PIRSF" id="PIRSF038981">
    <property type="entry name" value="GRP"/>
    <property type="match status" value="1"/>
</dbReference>
<proteinExistence type="inferred from homology"/>
<name>A0A182JCW9_ANOAO</name>
<protein>
    <recommendedName>
        <fullName evidence="8">Gustatory receptor</fullName>
    </recommendedName>
</protein>
<dbReference type="GO" id="GO:0007165">
    <property type="term" value="P:signal transduction"/>
    <property type="evidence" value="ECO:0007669"/>
    <property type="project" value="UniProtKB-KW"/>
</dbReference>
<dbReference type="Pfam" id="PF06151">
    <property type="entry name" value="Trehalose_recp"/>
    <property type="match status" value="1"/>
</dbReference>
<dbReference type="STRING" id="41427.A0A182JCW9"/>
<dbReference type="VEuPathDB" id="VectorBase:AATE015715"/>
<evidence type="ECO:0000256" key="4">
    <source>
        <dbReference type="ARBA" id="ARBA00022692"/>
    </source>
</evidence>
<dbReference type="PANTHER" id="PTHR21421">
    <property type="entry name" value="GUSTATORY RECEPTOR"/>
    <property type="match status" value="1"/>
</dbReference>
<keyword evidence="7 8" id="KW-0675">Receptor</keyword>
<dbReference type="PANTHER" id="PTHR21421:SF34">
    <property type="entry name" value="GUSTATORY RECEPTOR FOR SUGAR TASTE 61A-RELATED"/>
    <property type="match status" value="1"/>
</dbReference>
<dbReference type="AlphaFoldDB" id="A0A182JCW9"/>
<evidence type="ECO:0000256" key="2">
    <source>
        <dbReference type="ARBA" id="ARBA00005327"/>
    </source>
</evidence>
<comment type="function">
    <text evidence="8">Plays a role in the sugar gustatory response.</text>
</comment>
<keyword evidence="4" id="KW-0812">Transmembrane</keyword>
<evidence type="ECO:0000313" key="9">
    <source>
        <dbReference type="EnsemblMetazoa" id="AATE015715-PA.1"/>
    </source>
</evidence>
<keyword evidence="5" id="KW-1133">Transmembrane helix</keyword>
<evidence type="ECO:0000256" key="6">
    <source>
        <dbReference type="ARBA" id="ARBA00023136"/>
    </source>
</evidence>
<keyword evidence="3" id="KW-1003">Cell membrane</keyword>
<keyword evidence="6" id="KW-0472">Membrane</keyword>
<organism evidence="9">
    <name type="scientific">Anopheles atroparvus</name>
    <name type="common">European mosquito</name>
    <dbReference type="NCBI Taxonomy" id="41427"/>
    <lineage>
        <taxon>Eukaryota</taxon>
        <taxon>Metazoa</taxon>
        <taxon>Ecdysozoa</taxon>
        <taxon>Arthropoda</taxon>
        <taxon>Hexapoda</taxon>
        <taxon>Insecta</taxon>
        <taxon>Pterygota</taxon>
        <taxon>Neoptera</taxon>
        <taxon>Endopterygota</taxon>
        <taxon>Diptera</taxon>
        <taxon>Nematocera</taxon>
        <taxon>Culicoidea</taxon>
        <taxon>Culicidae</taxon>
        <taxon>Anophelinae</taxon>
        <taxon>Anopheles</taxon>
    </lineage>
</organism>
<evidence type="ECO:0000256" key="8">
    <source>
        <dbReference type="PIRNR" id="PIRNR038981"/>
    </source>
</evidence>
<accession>A0A182JCW9</accession>
<comment type="similarity">
    <text evidence="2">Belongs to the insect chemoreceptor superfamily. Gustatory receptor (GR) family. Gr5a subfamily.</text>
</comment>
<evidence type="ECO:0000256" key="7">
    <source>
        <dbReference type="ARBA" id="ARBA00023170"/>
    </source>
</evidence>